<dbReference type="OrthoDB" id="2269034at2759"/>
<name>A0A4Y7PEX3_9AGAM</name>
<dbReference type="Proteomes" id="UP000294933">
    <property type="component" value="Unassembled WGS sequence"/>
</dbReference>
<dbReference type="Gene3D" id="1.20.1280.50">
    <property type="match status" value="1"/>
</dbReference>
<evidence type="ECO:0000313" key="2">
    <source>
        <dbReference type="Proteomes" id="UP000294933"/>
    </source>
</evidence>
<evidence type="ECO:0000313" key="1">
    <source>
        <dbReference type="EMBL" id="TDL13964.1"/>
    </source>
</evidence>
<dbReference type="InterPro" id="IPR036047">
    <property type="entry name" value="F-box-like_dom_sf"/>
</dbReference>
<dbReference type="STRING" id="50990.A0A4Y7PEX3"/>
<protein>
    <submittedName>
        <fullName evidence="1">Uncharacterized protein</fullName>
    </submittedName>
</protein>
<organism evidence="1 2">
    <name type="scientific">Rickenella mellea</name>
    <dbReference type="NCBI Taxonomy" id="50990"/>
    <lineage>
        <taxon>Eukaryota</taxon>
        <taxon>Fungi</taxon>
        <taxon>Dikarya</taxon>
        <taxon>Basidiomycota</taxon>
        <taxon>Agaricomycotina</taxon>
        <taxon>Agaricomycetes</taxon>
        <taxon>Hymenochaetales</taxon>
        <taxon>Rickenellaceae</taxon>
        <taxon>Rickenella</taxon>
    </lineage>
</organism>
<proteinExistence type="predicted"/>
<keyword evidence="2" id="KW-1185">Reference proteome</keyword>
<feature type="non-terminal residue" evidence="1">
    <location>
        <position position="67"/>
    </location>
</feature>
<gene>
    <name evidence="1" type="ORF">BD410DRAFT_734684</name>
</gene>
<accession>A0A4Y7PEX3</accession>
<dbReference type="EMBL" id="ML170418">
    <property type="protein sequence ID" value="TDL13964.1"/>
    <property type="molecule type" value="Genomic_DNA"/>
</dbReference>
<sequence length="67" mass="7523">MPDDAAGADSRQVSPILRIPTEIASEIFQHCLPDDEFPRPSVICAPVQLTRVCSAWRTLAIRTPYLW</sequence>
<dbReference type="AlphaFoldDB" id="A0A4Y7PEX3"/>
<reference evidence="1 2" key="1">
    <citation type="submission" date="2018-06" db="EMBL/GenBank/DDBJ databases">
        <title>A transcriptomic atlas of mushroom development highlights an independent origin of complex multicellularity.</title>
        <authorList>
            <consortium name="DOE Joint Genome Institute"/>
            <person name="Krizsan K."/>
            <person name="Almasi E."/>
            <person name="Merenyi Z."/>
            <person name="Sahu N."/>
            <person name="Viragh M."/>
            <person name="Koszo T."/>
            <person name="Mondo S."/>
            <person name="Kiss B."/>
            <person name="Balint B."/>
            <person name="Kues U."/>
            <person name="Barry K."/>
            <person name="Hegedus J.C."/>
            <person name="Henrissat B."/>
            <person name="Johnson J."/>
            <person name="Lipzen A."/>
            <person name="Ohm R."/>
            <person name="Nagy I."/>
            <person name="Pangilinan J."/>
            <person name="Yan J."/>
            <person name="Xiong Y."/>
            <person name="Grigoriev I.V."/>
            <person name="Hibbett D.S."/>
            <person name="Nagy L.G."/>
        </authorList>
    </citation>
    <scope>NUCLEOTIDE SEQUENCE [LARGE SCALE GENOMIC DNA]</scope>
    <source>
        <strain evidence="1 2">SZMC22713</strain>
    </source>
</reference>
<dbReference type="SUPFAM" id="SSF81383">
    <property type="entry name" value="F-box domain"/>
    <property type="match status" value="1"/>
</dbReference>
<dbReference type="VEuPathDB" id="FungiDB:BD410DRAFT_734684"/>